<dbReference type="EC" id="3.1.4.58" evidence="2"/>
<dbReference type="NCBIfam" id="TIGR02258">
    <property type="entry name" value="2_5_ligase"/>
    <property type="match status" value="1"/>
</dbReference>
<gene>
    <name evidence="4" type="ORF">SAMN06265353_1588</name>
</gene>
<dbReference type="Proteomes" id="UP000218627">
    <property type="component" value="Unassembled WGS sequence"/>
</dbReference>
<comment type="catalytic activity">
    <reaction evidence="2">
        <text>a 3'-end 2',3'-cyclophospho-ribonucleotide-RNA + H2O = a 3'-end 2'-phospho-ribonucleotide-RNA + H(+)</text>
        <dbReference type="Rhea" id="RHEA:11828"/>
        <dbReference type="Rhea" id="RHEA-COMP:10464"/>
        <dbReference type="Rhea" id="RHEA-COMP:17353"/>
        <dbReference type="ChEBI" id="CHEBI:15377"/>
        <dbReference type="ChEBI" id="CHEBI:15378"/>
        <dbReference type="ChEBI" id="CHEBI:83064"/>
        <dbReference type="ChEBI" id="CHEBI:173113"/>
        <dbReference type="EC" id="3.1.4.58"/>
    </reaction>
</comment>
<evidence type="ECO:0000313" key="5">
    <source>
        <dbReference type="Proteomes" id="UP000218627"/>
    </source>
</evidence>
<dbReference type="SUPFAM" id="SSF55144">
    <property type="entry name" value="LigT-like"/>
    <property type="match status" value="1"/>
</dbReference>
<feature type="short sequence motif" description="HXTX 1" evidence="2">
    <location>
        <begin position="40"/>
        <end position="43"/>
    </location>
</feature>
<dbReference type="GO" id="GO:0016874">
    <property type="term" value="F:ligase activity"/>
    <property type="evidence" value="ECO:0007669"/>
    <property type="project" value="UniProtKB-KW"/>
</dbReference>
<evidence type="ECO:0000259" key="3">
    <source>
        <dbReference type="Pfam" id="PF02834"/>
    </source>
</evidence>
<dbReference type="HAMAP" id="MF_01940">
    <property type="entry name" value="RNA_CPDase"/>
    <property type="match status" value="1"/>
</dbReference>
<dbReference type="InterPro" id="IPR009097">
    <property type="entry name" value="Cyclic_Pdiesterase"/>
</dbReference>
<keyword evidence="5" id="KW-1185">Reference proteome</keyword>
<evidence type="ECO:0000256" key="1">
    <source>
        <dbReference type="ARBA" id="ARBA00022801"/>
    </source>
</evidence>
<comment type="function">
    <text evidence="2">Hydrolyzes RNA 2',3'-cyclic phosphodiester to an RNA 2'-phosphomonoester.</text>
</comment>
<dbReference type="InterPro" id="IPR004175">
    <property type="entry name" value="RNA_CPDase"/>
</dbReference>
<organism evidence="4 5">
    <name type="scientific">Hydrogenobacter hydrogenophilus</name>
    <dbReference type="NCBI Taxonomy" id="35835"/>
    <lineage>
        <taxon>Bacteria</taxon>
        <taxon>Pseudomonadati</taxon>
        <taxon>Aquificota</taxon>
        <taxon>Aquificia</taxon>
        <taxon>Aquificales</taxon>
        <taxon>Aquificaceae</taxon>
        <taxon>Hydrogenobacter</taxon>
    </lineage>
</organism>
<keyword evidence="4" id="KW-0436">Ligase</keyword>
<evidence type="ECO:0000313" key="4">
    <source>
        <dbReference type="EMBL" id="SNZ16428.1"/>
    </source>
</evidence>
<dbReference type="GO" id="GO:0008664">
    <property type="term" value="F:RNA 2',3'-cyclic 3'-phosphodiesterase activity"/>
    <property type="evidence" value="ECO:0007669"/>
    <property type="project" value="UniProtKB-EC"/>
</dbReference>
<feature type="active site" description="Proton donor" evidence="2">
    <location>
        <position position="40"/>
    </location>
</feature>
<feature type="domain" description="Phosphoesterase HXTX" evidence="3">
    <location>
        <begin position="16"/>
        <end position="91"/>
    </location>
</feature>
<feature type="active site" description="Proton acceptor" evidence="2">
    <location>
        <position position="127"/>
    </location>
</feature>
<keyword evidence="1 2" id="KW-0378">Hydrolase</keyword>
<dbReference type="OrthoDB" id="9789350at2"/>
<sequence length="185" mass="21684">MIRAFVGFFTTKKLYEHIEKLEKQTESFIKGKWVEPQNLHITFQFLGDIEEEKLMDVIKNIQTVANRYKPIQVKYRSLGVFPSIDKARVLWIGVSEGSNQLRDLAKEVIRANRRSGIREEGKPFHPHVTICRIKEFDRKKLRDLLKHYENTNFGEDVVDRIALVKSSLSSIGPIYTILEEFYFHG</sequence>
<dbReference type="Pfam" id="PF02834">
    <property type="entry name" value="LigT_PEase"/>
    <property type="match status" value="2"/>
</dbReference>
<accession>A0A285P4N7</accession>
<evidence type="ECO:0000256" key="2">
    <source>
        <dbReference type="HAMAP-Rule" id="MF_01940"/>
    </source>
</evidence>
<dbReference type="PANTHER" id="PTHR35561:SF1">
    <property type="entry name" value="RNA 2',3'-CYCLIC PHOSPHODIESTERASE"/>
    <property type="match status" value="1"/>
</dbReference>
<dbReference type="InterPro" id="IPR014051">
    <property type="entry name" value="Phosphoesterase_HXTX"/>
</dbReference>
<dbReference type="EMBL" id="OBEN01000011">
    <property type="protein sequence ID" value="SNZ16428.1"/>
    <property type="molecule type" value="Genomic_DNA"/>
</dbReference>
<dbReference type="GO" id="GO:0004113">
    <property type="term" value="F:2',3'-cyclic-nucleotide 3'-phosphodiesterase activity"/>
    <property type="evidence" value="ECO:0007669"/>
    <property type="project" value="InterPro"/>
</dbReference>
<comment type="similarity">
    <text evidence="2">Belongs to the 2H phosphoesterase superfamily. ThpR family.</text>
</comment>
<proteinExistence type="inferred from homology"/>
<feature type="short sequence motif" description="HXTX 2" evidence="2">
    <location>
        <begin position="127"/>
        <end position="130"/>
    </location>
</feature>
<reference evidence="5" key="1">
    <citation type="submission" date="2017-09" db="EMBL/GenBank/DDBJ databases">
        <authorList>
            <person name="Varghese N."/>
            <person name="Submissions S."/>
        </authorList>
    </citation>
    <scope>NUCLEOTIDE SEQUENCE [LARGE SCALE GENOMIC DNA]</scope>
    <source>
        <strain evidence="5">DSM 2913</strain>
    </source>
</reference>
<protein>
    <recommendedName>
        <fullName evidence="2">RNA 2',3'-cyclic phosphodiesterase</fullName>
        <shortName evidence="2">RNA 2',3'-CPDase</shortName>
        <ecNumber evidence="2">3.1.4.58</ecNumber>
    </recommendedName>
</protein>
<dbReference type="RefSeq" id="WP_096603162.1">
    <property type="nucleotide sequence ID" value="NZ_OBEN01000011.1"/>
</dbReference>
<name>A0A285P4N7_9AQUI</name>
<dbReference type="AlphaFoldDB" id="A0A285P4N7"/>
<feature type="domain" description="Phosphoesterase HXTX" evidence="3">
    <location>
        <begin position="93"/>
        <end position="175"/>
    </location>
</feature>
<dbReference type="PANTHER" id="PTHR35561">
    <property type="entry name" value="RNA 2',3'-CYCLIC PHOSPHODIESTERASE"/>
    <property type="match status" value="1"/>
</dbReference>
<dbReference type="Gene3D" id="3.90.1140.10">
    <property type="entry name" value="Cyclic phosphodiesterase"/>
    <property type="match status" value="1"/>
</dbReference>